<sequence>MSAASSMLKYPLSSDKALPDAPDILTPLRKHQSSPFFNRAQSPFFDRSRWNARRELTFKQPKPAPSNGRLRWIFPLPALIIALVTFAMATVLLLYLVAMRRVHDSGISEAIVVSEIGTNTLVGLTISTVSTHLVSISVPFLIYVAAYCVAGTWLSEQEFPRQSRPAQPTPLQYAHMVKMLSSPNIASIFQAARHSRQWRQTVRFPRAFHLTLMLTVLIFGLSYSLILADIWLHGASSIVQLTVTSNDRISPVRLAFNESVCTTSNACLNNNRGWASDAPWVIQTGLAIAANDSTAPFSIVNLDNASGVAAVVPSLQDPSLIYETPSFGVRAQCASLTPNCTTASHAQCPGYPLAAGFPLAIGGNTSASSAPSSSASAHSSAPSAIPAALPVTSVLAITEPAANPQSVRVQLYWSNSSGNVLVSPASPAAIQTNGGVAAWASCNLTYYNLALRHDGEGNYSDIGNDGPVLANPNFAAIMQGGLLSQAGNLQLLANLQGTMLSQPEVSTALSAMDKEMAHLTLALFAGTLQRSTEHTQASSHHPELFGKYPLAPVIVYIFLLYAYAFTAGGIYVWAARLRSRFFRTPGFRTTSAVRLAQMRLTDPLAIVAALYPSFPDGFIRRG</sequence>
<evidence type="ECO:0000313" key="3">
    <source>
        <dbReference type="Proteomes" id="UP001362999"/>
    </source>
</evidence>
<reference evidence="2 3" key="1">
    <citation type="journal article" date="2024" name="J Genomics">
        <title>Draft genome sequencing and assembly of Favolaschia claudopus CIRM-BRFM 2984 isolated from oak limbs.</title>
        <authorList>
            <person name="Navarro D."/>
            <person name="Drula E."/>
            <person name="Chaduli D."/>
            <person name="Cazenave R."/>
            <person name="Ahrendt S."/>
            <person name="Wang J."/>
            <person name="Lipzen A."/>
            <person name="Daum C."/>
            <person name="Barry K."/>
            <person name="Grigoriev I.V."/>
            <person name="Favel A."/>
            <person name="Rosso M.N."/>
            <person name="Martin F."/>
        </authorList>
    </citation>
    <scope>NUCLEOTIDE SEQUENCE [LARGE SCALE GENOMIC DNA]</scope>
    <source>
        <strain evidence="2 3">CIRM-BRFM 2984</strain>
    </source>
</reference>
<dbReference type="EMBL" id="JAWWNJ010000017">
    <property type="protein sequence ID" value="KAK7038081.1"/>
    <property type="molecule type" value="Genomic_DNA"/>
</dbReference>
<comment type="caution">
    <text evidence="2">The sequence shown here is derived from an EMBL/GenBank/DDBJ whole genome shotgun (WGS) entry which is preliminary data.</text>
</comment>
<organism evidence="2 3">
    <name type="scientific">Favolaschia claudopus</name>
    <dbReference type="NCBI Taxonomy" id="2862362"/>
    <lineage>
        <taxon>Eukaryota</taxon>
        <taxon>Fungi</taxon>
        <taxon>Dikarya</taxon>
        <taxon>Basidiomycota</taxon>
        <taxon>Agaricomycotina</taxon>
        <taxon>Agaricomycetes</taxon>
        <taxon>Agaricomycetidae</taxon>
        <taxon>Agaricales</taxon>
        <taxon>Marasmiineae</taxon>
        <taxon>Mycenaceae</taxon>
        <taxon>Favolaschia</taxon>
    </lineage>
</organism>
<feature type="transmembrane region" description="Helical" evidence="1">
    <location>
        <begin position="553"/>
        <end position="574"/>
    </location>
</feature>
<feature type="transmembrane region" description="Helical" evidence="1">
    <location>
        <begin position="207"/>
        <end position="232"/>
    </location>
</feature>
<evidence type="ECO:0000313" key="2">
    <source>
        <dbReference type="EMBL" id="KAK7038081.1"/>
    </source>
</evidence>
<evidence type="ECO:0000256" key="1">
    <source>
        <dbReference type="SAM" id="Phobius"/>
    </source>
</evidence>
<accession>A0AAW0CIB5</accession>
<protein>
    <submittedName>
        <fullName evidence="2">Uncharacterized protein</fullName>
    </submittedName>
</protein>
<keyword evidence="3" id="KW-1185">Reference proteome</keyword>
<feature type="transmembrane region" description="Helical" evidence="1">
    <location>
        <begin position="72"/>
        <end position="98"/>
    </location>
</feature>
<name>A0AAW0CIB5_9AGAR</name>
<proteinExistence type="predicted"/>
<keyword evidence="1" id="KW-1133">Transmembrane helix</keyword>
<dbReference type="AlphaFoldDB" id="A0AAW0CIB5"/>
<keyword evidence="1" id="KW-0812">Transmembrane</keyword>
<dbReference type="Proteomes" id="UP001362999">
    <property type="component" value="Unassembled WGS sequence"/>
</dbReference>
<gene>
    <name evidence="2" type="ORF">R3P38DRAFT_3391465</name>
</gene>
<keyword evidence="1" id="KW-0472">Membrane</keyword>
<feature type="transmembrane region" description="Helical" evidence="1">
    <location>
        <begin position="136"/>
        <end position="154"/>
    </location>
</feature>